<dbReference type="EC" id="6.3.3.2" evidence="5"/>
<sequence>MRKELLLYFMTKKELRKLYKEKREGISSRDKLKLDDLLLIRFQQLAFENVHNLLTYWPLAGKAEPNTHLFSGYLRHMIPGLRISYPVCNLNDFSMKAVIIDEDTTYTTNDYGITEPKDGRPVAPSELDLILVPMLVCDQQGFRVGYGKGFYDRFLASCREDVLTIGFSYFPPIEKIIDTQAFDVPLNYCITPEDVYEF</sequence>
<dbReference type="GO" id="GO:0030272">
    <property type="term" value="F:5-formyltetrahydrofolate cyclo-ligase activity"/>
    <property type="evidence" value="ECO:0007669"/>
    <property type="project" value="UniProtKB-EC"/>
</dbReference>
<dbReference type="GO" id="GO:0046872">
    <property type="term" value="F:metal ion binding"/>
    <property type="evidence" value="ECO:0007669"/>
    <property type="project" value="UniProtKB-KW"/>
</dbReference>
<keyword evidence="7" id="KW-1185">Reference proteome</keyword>
<evidence type="ECO:0000313" key="7">
    <source>
        <dbReference type="Proteomes" id="UP000290545"/>
    </source>
</evidence>
<dbReference type="EMBL" id="SDHZ01000001">
    <property type="protein sequence ID" value="RXK86270.1"/>
    <property type="molecule type" value="Genomic_DNA"/>
</dbReference>
<dbReference type="GO" id="GO:0035999">
    <property type="term" value="P:tetrahydrofolate interconversion"/>
    <property type="evidence" value="ECO:0007669"/>
    <property type="project" value="TreeGrafter"/>
</dbReference>
<dbReference type="SUPFAM" id="SSF100950">
    <property type="entry name" value="NagB/RpiA/CoA transferase-like"/>
    <property type="match status" value="1"/>
</dbReference>
<organism evidence="6 7">
    <name type="scientific">Filimonas effusa</name>
    <dbReference type="NCBI Taxonomy" id="2508721"/>
    <lineage>
        <taxon>Bacteria</taxon>
        <taxon>Pseudomonadati</taxon>
        <taxon>Bacteroidota</taxon>
        <taxon>Chitinophagia</taxon>
        <taxon>Chitinophagales</taxon>
        <taxon>Chitinophagaceae</taxon>
        <taxon>Filimonas</taxon>
    </lineage>
</organism>
<reference evidence="6 7" key="1">
    <citation type="submission" date="2019-01" db="EMBL/GenBank/DDBJ databases">
        <title>Filimonas sp. strain TTM-71.</title>
        <authorList>
            <person name="Chen W.-M."/>
        </authorList>
    </citation>
    <scope>NUCLEOTIDE SEQUENCE [LARGE SCALE GENOMIC DNA]</scope>
    <source>
        <strain evidence="6 7">TTM-71</strain>
    </source>
</reference>
<dbReference type="InterPro" id="IPR002698">
    <property type="entry name" value="FTHF_cligase"/>
</dbReference>
<evidence type="ECO:0000256" key="1">
    <source>
        <dbReference type="ARBA" id="ARBA00010638"/>
    </source>
</evidence>
<evidence type="ECO:0000256" key="2">
    <source>
        <dbReference type="ARBA" id="ARBA00022741"/>
    </source>
</evidence>
<dbReference type="Pfam" id="PF01812">
    <property type="entry name" value="5-FTHF_cyc-lig"/>
    <property type="match status" value="1"/>
</dbReference>
<keyword evidence="5" id="KW-0479">Metal-binding</keyword>
<name>A0A4Q1DAJ8_9BACT</name>
<dbReference type="InterPro" id="IPR024185">
    <property type="entry name" value="FTHF_cligase-like_sf"/>
</dbReference>
<dbReference type="AlphaFoldDB" id="A0A4Q1DAJ8"/>
<dbReference type="GO" id="GO:0005524">
    <property type="term" value="F:ATP binding"/>
    <property type="evidence" value="ECO:0007669"/>
    <property type="project" value="UniProtKB-KW"/>
</dbReference>
<protein>
    <recommendedName>
        <fullName evidence="5">5-formyltetrahydrofolate cyclo-ligase</fullName>
        <ecNumber evidence="5">6.3.3.2</ecNumber>
    </recommendedName>
</protein>
<dbReference type="OrthoDB" id="9801938at2"/>
<dbReference type="PANTHER" id="PTHR23407">
    <property type="entry name" value="ATPASE INHIBITOR/5-FORMYLTETRAHYDROFOLATE CYCLO-LIGASE"/>
    <property type="match status" value="1"/>
</dbReference>
<comment type="cofactor">
    <cofactor evidence="5">
        <name>Mg(2+)</name>
        <dbReference type="ChEBI" id="CHEBI:18420"/>
    </cofactor>
</comment>
<evidence type="ECO:0000256" key="5">
    <source>
        <dbReference type="RuleBase" id="RU361279"/>
    </source>
</evidence>
<comment type="similarity">
    <text evidence="1 5">Belongs to the 5-formyltetrahydrofolate cyclo-ligase family.</text>
</comment>
<comment type="catalytic activity">
    <reaction evidence="5">
        <text>(6S)-5-formyl-5,6,7,8-tetrahydrofolate + ATP = (6R)-5,10-methenyltetrahydrofolate + ADP + phosphate</text>
        <dbReference type="Rhea" id="RHEA:10488"/>
        <dbReference type="ChEBI" id="CHEBI:30616"/>
        <dbReference type="ChEBI" id="CHEBI:43474"/>
        <dbReference type="ChEBI" id="CHEBI:57455"/>
        <dbReference type="ChEBI" id="CHEBI:57457"/>
        <dbReference type="ChEBI" id="CHEBI:456216"/>
        <dbReference type="EC" id="6.3.3.2"/>
    </reaction>
</comment>
<keyword evidence="2 4" id="KW-0547">Nucleotide-binding</keyword>
<comment type="caution">
    <text evidence="6">The sequence shown here is derived from an EMBL/GenBank/DDBJ whole genome shotgun (WGS) entry which is preliminary data.</text>
</comment>
<dbReference type="RefSeq" id="WP_129002020.1">
    <property type="nucleotide sequence ID" value="NZ_SDHZ01000001.1"/>
</dbReference>
<dbReference type="GO" id="GO:0009396">
    <property type="term" value="P:folic acid-containing compound biosynthetic process"/>
    <property type="evidence" value="ECO:0007669"/>
    <property type="project" value="TreeGrafter"/>
</dbReference>
<dbReference type="PANTHER" id="PTHR23407:SF1">
    <property type="entry name" value="5-FORMYLTETRAHYDROFOLATE CYCLO-LIGASE"/>
    <property type="match status" value="1"/>
</dbReference>
<evidence type="ECO:0000256" key="3">
    <source>
        <dbReference type="ARBA" id="ARBA00022840"/>
    </source>
</evidence>
<keyword evidence="5" id="KW-0460">Magnesium</keyword>
<feature type="binding site" evidence="4">
    <location>
        <position position="64"/>
    </location>
    <ligand>
        <name>substrate</name>
    </ligand>
</feature>
<feature type="binding site" evidence="4">
    <location>
        <begin position="12"/>
        <end position="16"/>
    </location>
    <ligand>
        <name>ATP</name>
        <dbReference type="ChEBI" id="CHEBI:30616"/>
    </ligand>
</feature>
<accession>A0A4Q1DAJ8</accession>
<dbReference type="PIRSF" id="PIRSF006806">
    <property type="entry name" value="FTHF_cligase"/>
    <property type="match status" value="1"/>
</dbReference>
<dbReference type="Gene3D" id="3.40.50.10420">
    <property type="entry name" value="NagB/RpiA/CoA transferase-like"/>
    <property type="match status" value="1"/>
</dbReference>
<proteinExistence type="inferred from homology"/>
<feature type="binding site" evidence="4">
    <location>
        <begin position="143"/>
        <end position="151"/>
    </location>
    <ligand>
        <name>ATP</name>
        <dbReference type="ChEBI" id="CHEBI:30616"/>
    </ligand>
</feature>
<gene>
    <name evidence="6" type="ORF">ESB13_05535</name>
</gene>
<keyword evidence="6" id="KW-0436">Ligase</keyword>
<evidence type="ECO:0000313" key="6">
    <source>
        <dbReference type="EMBL" id="RXK86270.1"/>
    </source>
</evidence>
<dbReference type="InterPro" id="IPR037171">
    <property type="entry name" value="NagB/RpiA_transferase-like"/>
</dbReference>
<dbReference type="NCBIfam" id="TIGR02727">
    <property type="entry name" value="MTHFS_bact"/>
    <property type="match status" value="1"/>
</dbReference>
<keyword evidence="3 4" id="KW-0067">ATP-binding</keyword>
<evidence type="ECO:0000256" key="4">
    <source>
        <dbReference type="PIRSR" id="PIRSR006806-1"/>
    </source>
</evidence>
<dbReference type="Proteomes" id="UP000290545">
    <property type="component" value="Unassembled WGS sequence"/>
</dbReference>